<comment type="caution">
    <text evidence="2">The sequence shown here is derived from an EMBL/GenBank/DDBJ whole genome shotgun (WGS) entry which is preliminary data.</text>
</comment>
<keyword evidence="3" id="KW-1185">Reference proteome</keyword>
<dbReference type="InterPro" id="IPR005331">
    <property type="entry name" value="Sulfotransferase"/>
</dbReference>
<gene>
    <name evidence="2" type="ORF">CYY_003280</name>
</gene>
<dbReference type="PANTHER" id="PTHR32301:SF8">
    <property type="entry name" value="SULFOTRANSFERASE DOMAIN-CONTAINING PROTEIN"/>
    <property type="match status" value="1"/>
</dbReference>
<dbReference type="PANTHER" id="PTHR32301">
    <property type="entry name" value="COUNTIN RECEPTOR CNR3-RELATED"/>
    <property type="match status" value="1"/>
</dbReference>
<name>A0A8J4Q701_9MYCE</name>
<feature type="compositionally biased region" description="Polar residues" evidence="1">
    <location>
        <begin position="44"/>
        <end position="60"/>
    </location>
</feature>
<feature type="compositionally biased region" description="Polar residues" evidence="1">
    <location>
        <begin position="7"/>
        <end position="18"/>
    </location>
</feature>
<accession>A0A8J4Q701</accession>
<dbReference type="EMBL" id="AJWJ01000101">
    <property type="protein sequence ID" value="KAF2075401.1"/>
    <property type="molecule type" value="Genomic_DNA"/>
</dbReference>
<dbReference type="Pfam" id="PF03567">
    <property type="entry name" value="Sulfotransfer_2"/>
    <property type="match status" value="1"/>
</dbReference>
<proteinExistence type="predicted"/>
<evidence type="ECO:0000256" key="1">
    <source>
        <dbReference type="SAM" id="MobiDB-lite"/>
    </source>
</evidence>
<evidence type="ECO:0008006" key="4">
    <source>
        <dbReference type="Google" id="ProtNLM"/>
    </source>
</evidence>
<organism evidence="2 3">
    <name type="scientific">Polysphondylium violaceum</name>
    <dbReference type="NCBI Taxonomy" id="133409"/>
    <lineage>
        <taxon>Eukaryota</taxon>
        <taxon>Amoebozoa</taxon>
        <taxon>Evosea</taxon>
        <taxon>Eumycetozoa</taxon>
        <taxon>Dictyostelia</taxon>
        <taxon>Dictyosteliales</taxon>
        <taxon>Dictyosteliaceae</taxon>
        <taxon>Polysphondylium</taxon>
    </lineage>
</organism>
<dbReference type="SUPFAM" id="SSF52540">
    <property type="entry name" value="P-loop containing nucleoside triphosphate hydrolases"/>
    <property type="match status" value="1"/>
</dbReference>
<dbReference type="Proteomes" id="UP000695562">
    <property type="component" value="Unassembled WGS sequence"/>
</dbReference>
<feature type="compositionally biased region" description="Low complexity" evidence="1">
    <location>
        <begin position="19"/>
        <end position="39"/>
    </location>
</feature>
<dbReference type="OrthoDB" id="20270at2759"/>
<evidence type="ECO:0000313" key="2">
    <source>
        <dbReference type="EMBL" id="KAF2075401.1"/>
    </source>
</evidence>
<dbReference type="Gene3D" id="3.40.50.300">
    <property type="entry name" value="P-loop containing nucleotide triphosphate hydrolases"/>
    <property type="match status" value="1"/>
</dbReference>
<dbReference type="InterPro" id="IPR053259">
    <property type="entry name" value="Golvesin-related_Golgi"/>
</dbReference>
<sequence>MKFFSESDGSTDILSNTPSQNKNNNHNSNNNNNNNNNQNENEKTISPNNNFKITNTPSSINNDNIPKIEFNITNQQKVTKLFDDFYNRNQSDLIRTFLNYDLYRDVEKYKDTKYSIYDISSIKAPEKKPDYVYQYPPETYWQIKIDQVNKDLSKSTQYKGEEVDRLQLKLEKARIWKSFYEYEENYFIFKQLQNQLPSLPTFSMPLPDPIVPPLIKGGPYLFLHIPKTAGNSVLHAFRSTYGSPKVIQQWTFPGAKDYGRLVDRQVILGHFDYGIHNYLPQSDKTTYSYLTMLRDPVDRVISHYYYHLNRKEDEGHEMAFKYSLKEWVSLAPQGSNEQTRHLSGITINDEYPPSNETFRLALQHLRTMKYVGITDRYQESMALLKVYCNLSNLSIVKANTGKTKPYVPQDIIDHIKRKNWMDILIYEEGLKIFERQLDIVGRERIDKLIRGEAI</sequence>
<dbReference type="AlphaFoldDB" id="A0A8J4Q701"/>
<dbReference type="GO" id="GO:0016020">
    <property type="term" value="C:membrane"/>
    <property type="evidence" value="ECO:0007669"/>
    <property type="project" value="InterPro"/>
</dbReference>
<feature type="region of interest" description="Disordered" evidence="1">
    <location>
        <begin position="1"/>
        <end position="60"/>
    </location>
</feature>
<protein>
    <recommendedName>
        <fullName evidence="4">Sulfotransferase domain-containing protein</fullName>
    </recommendedName>
</protein>
<reference evidence="2" key="1">
    <citation type="submission" date="2020-01" db="EMBL/GenBank/DDBJ databases">
        <title>Development of genomics and gene disruption for Polysphondylium violaceum indicates a role for the polyketide synthase stlB in stalk morphogenesis.</title>
        <authorList>
            <person name="Narita B."/>
            <person name="Kawabe Y."/>
            <person name="Kin K."/>
            <person name="Saito T."/>
            <person name="Gibbs R."/>
            <person name="Kuspa A."/>
            <person name="Muzny D."/>
            <person name="Queller D."/>
            <person name="Richards S."/>
            <person name="Strassman J."/>
            <person name="Sucgang R."/>
            <person name="Worley K."/>
            <person name="Schaap P."/>
        </authorList>
    </citation>
    <scope>NUCLEOTIDE SEQUENCE</scope>
    <source>
        <strain evidence="2">QSvi11</strain>
    </source>
</reference>
<dbReference type="InterPro" id="IPR027417">
    <property type="entry name" value="P-loop_NTPase"/>
</dbReference>
<evidence type="ECO:0000313" key="3">
    <source>
        <dbReference type="Proteomes" id="UP000695562"/>
    </source>
</evidence>
<dbReference type="GO" id="GO:0008146">
    <property type="term" value="F:sulfotransferase activity"/>
    <property type="evidence" value="ECO:0007669"/>
    <property type="project" value="InterPro"/>
</dbReference>